<accession>A0A481YW39</accession>
<name>A0A481YW39_9VIRU</name>
<protein>
    <submittedName>
        <fullName evidence="1">Uncharacterized protein</fullName>
    </submittedName>
</protein>
<proteinExistence type="predicted"/>
<evidence type="ECO:0000313" key="1">
    <source>
        <dbReference type="EMBL" id="QBK86726.1"/>
    </source>
</evidence>
<gene>
    <name evidence="1" type="ORF">LCMAC103_00550</name>
</gene>
<dbReference type="EMBL" id="MK500335">
    <property type="protein sequence ID" value="QBK86726.1"/>
    <property type="molecule type" value="Genomic_DNA"/>
</dbReference>
<organism evidence="1">
    <name type="scientific">Marseillevirus LCMAC103</name>
    <dbReference type="NCBI Taxonomy" id="2506604"/>
    <lineage>
        <taxon>Viruses</taxon>
        <taxon>Varidnaviria</taxon>
        <taxon>Bamfordvirae</taxon>
        <taxon>Nucleocytoviricota</taxon>
        <taxon>Megaviricetes</taxon>
        <taxon>Pimascovirales</taxon>
        <taxon>Pimascovirales incertae sedis</taxon>
        <taxon>Marseilleviridae</taxon>
    </lineage>
</organism>
<reference evidence="1" key="1">
    <citation type="journal article" date="2019" name="MBio">
        <title>Virus Genomes from Deep Sea Sediments Expand the Ocean Megavirome and Support Independent Origins of Viral Gigantism.</title>
        <authorList>
            <person name="Backstrom D."/>
            <person name="Yutin N."/>
            <person name="Jorgensen S.L."/>
            <person name="Dharamshi J."/>
            <person name="Homa F."/>
            <person name="Zaremba-Niedwiedzka K."/>
            <person name="Spang A."/>
            <person name="Wolf Y.I."/>
            <person name="Koonin E.V."/>
            <person name="Ettema T.J."/>
        </authorList>
    </citation>
    <scope>NUCLEOTIDE SEQUENCE</scope>
</reference>
<sequence>MANKQKNVKLEHTPSMDARAAGIDVLKAAAVGSTVCLDGHYAATGHTGYTVLRKTHSGYTVEQRPSGFVPTHQGLAFRKN</sequence>